<dbReference type="AlphaFoldDB" id="A0A0F0L6P1"/>
<dbReference type="EMBL" id="JYIW01000025">
    <property type="protein sequence ID" value="KJL28808.1"/>
    <property type="molecule type" value="Genomic_DNA"/>
</dbReference>
<dbReference type="SMART" id="SM00347">
    <property type="entry name" value="HTH_MARR"/>
    <property type="match status" value="1"/>
</dbReference>
<organism evidence="2 3">
    <name type="scientific">Microbacterium oxydans</name>
    <dbReference type="NCBI Taxonomy" id="82380"/>
    <lineage>
        <taxon>Bacteria</taxon>
        <taxon>Bacillati</taxon>
        <taxon>Actinomycetota</taxon>
        <taxon>Actinomycetes</taxon>
        <taxon>Micrococcales</taxon>
        <taxon>Microbacteriaceae</taxon>
        <taxon>Microbacterium</taxon>
    </lineage>
</organism>
<dbReference type="RefSeq" id="WP_082071646.1">
    <property type="nucleotide sequence ID" value="NZ_JYIW01000025.1"/>
</dbReference>
<name>A0A0F0L6P1_9MICO</name>
<accession>A0A0F0L6P1</accession>
<reference evidence="2 3" key="1">
    <citation type="submission" date="2015-02" db="EMBL/GenBank/DDBJ databases">
        <title>Draft genome sequences of ten Microbacterium spp. with emphasis on heavy metal contaminated environments.</title>
        <authorList>
            <person name="Corretto E."/>
        </authorList>
    </citation>
    <scope>NUCLEOTIDE SEQUENCE [LARGE SCALE GENOMIC DNA]</scope>
    <source>
        <strain evidence="2 3">BEL4b</strain>
    </source>
</reference>
<dbReference type="PANTHER" id="PTHR33164">
    <property type="entry name" value="TRANSCRIPTIONAL REGULATOR, MARR FAMILY"/>
    <property type="match status" value="1"/>
</dbReference>
<dbReference type="Proteomes" id="UP000033640">
    <property type="component" value="Unassembled WGS sequence"/>
</dbReference>
<sequence length="165" mass="17582">MPRRVDHDADPAQLAFSATLRSSTMTSLMTLVQVWTSEDFQASMAVRAGVRIQSRDIPALLLLGLNGPMRPSELALALRVSGGTVSKIADRLVLGGFAARVAVATDARASRIALTRDGVAAATALFDEGERILAGLLDDWKPEELHSFSTMLGRVVDRVSAGPPE</sequence>
<dbReference type="PATRIC" id="fig|82380.11.peg.2324"/>
<feature type="domain" description="HTH marR-type" evidence="1">
    <location>
        <begin position="21"/>
        <end position="157"/>
    </location>
</feature>
<dbReference type="PANTHER" id="PTHR33164:SF57">
    <property type="entry name" value="MARR-FAMILY TRANSCRIPTIONAL REGULATOR"/>
    <property type="match status" value="1"/>
</dbReference>
<evidence type="ECO:0000313" key="3">
    <source>
        <dbReference type="Proteomes" id="UP000033640"/>
    </source>
</evidence>
<comment type="caution">
    <text evidence="2">The sequence shown here is derived from an EMBL/GenBank/DDBJ whole genome shotgun (WGS) entry which is preliminary data.</text>
</comment>
<dbReference type="GO" id="GO:0003700">
    <property type="term" value="F:DNA-binding transcription factor activity"/>
    <property type="evidence" value="ECO:0007669"/>
    <property type="project" value="InterPro"/>
</dbReference>
<dbReference type="InterPro" id="IPR000835">
    <property type="entry name" value="HTH_MarR-typ"/>
</dbReference>
<dbReference type="InterPro" id="IPR036390">
    <property type="entry name" value="WH_DNA-bd_sf"/>
</dbReference>
<dbReference type="InterPro" id="IPR036388">
    <property type="entry name" value="WH-like_DNA-bd_sf"/>
</dbReference>
<dbReference type="SUPFAM" id="SSF46785">
    <property type="entry name" value="Winged helix' DNA-binding domain"/>
    <property type="match status" value="1"/>
</dbReference>
<evidence type="ECO:0000259" key="1">
    <source>
        <dbReference type="PROSITE" id="PS50995"/>
    </source>
</evidence>
<evidence type="ECO:0000313" key="2">
    <source>
        <dbReference type="EMBL" id="KJL28808.1"/>
    </source>
</evidence>
<dbReference type="OrthoDB" id="5065656at2"/>
<protein>
    <submittedName>
        <fullName evidence="2">MarR family protein</fullName>
    </submittedName>
</protein>
<dbReference type="PRINTS" id="PR00598">
    <property type="entry name" value="HTHMARR"/>
</dbReference>
<dbReference type="PROSITE" id="PS50995">
    <property type="entry name" value="HTH_MARR_2"/>
    <property type="match status" value="1"/>
</dbReference>
<gene>
    <name evidence="2" type="ORF">RS83_02289</name>
</gene>
<dbReference type="InterPro" id="IPR039422">
    <property type="entry name" value="MarR/SlyA-like"/>
</dbReference>
<dbReference type="GO" id="GO:0006950">
    <property type="term" value="P:response to stress"/>
    <property type="evidence" value="ECO:0007669"/>
    <property type="project" value="TreeGrafter"/>
</dbReference>
<dbReference type="Pfam" id="PF12802">
    <property type="entry name" value="MarR_2"/>
    <property type="match status" value="1"/>
</dbReference>
<dbReference type="Gene3D" id="1.10.10.10">
    <property type="entry name" value="Winged helix-like DNA-binding domain superfamily/Winged helix DNA-binding domain"/>
    <property type="match status" value="1"/>
</dbReference>
<proteinExistence type="predicted"/>